<evidence type="ECO:0000256" key="1">
    <source>
        <dbReference type="SAM" id="MobiDB-lite"/>
    </source>
</evidence>
<name>A0A6J8C4T1_MYTCO</name>
<accession>A0A6J8C4T1</accession>
<dbReference type="Proteomes" id="UP000507470">
    <property type="component" value="Unassembled WGS sequence"/>
</dbReference>
<reference evidence="2 3" key="1">
    <citation type="submission" date="2020-06" db="EMBL/GenBank/DDBJ databases">
        <authorList>
            <person name="Li R."/>
            <person name="Bekaert M."/>
        </authorList>
    </citation>
    <scope>NUCLEOTIDE SEQUENCE [LARGE SCALE GENOMIC DNA]</scope>
    <source>
        <strain evidence="3">wild</strain>
    </source>
</reference>
<keyword evidence="3" id="KW-1185">Reference proteome</keyword>
<evidence type="ECO:0000313" key="2">
    <source>
        <dbReference type="EMBL" id="CAC5391388.1"/>
    </source>
</evidence>
<gene>
    <name evidence="2" type="ORF">MCOR_26400</name>
</gene>
<evidence type="ECO:0000313" key="3">
    <source>
        <dbReference type="Proteomes" id="UP000507470"/>
    </source>
</evidence>
<protein>
    <submittedName>
        <fullName evidence="2">Uncharacterized protein</fullName>
    </submittedName>
</protein>
<sequence>MPSKDDEDDRQNILETSSQEQDLELSETAQCKNKVTTNALQKNQDLIEMQTVPEVNHVEEDLSKLPRSRSLTLKLIFISWKKEKFVIKEELKNICKALFYGENTERAIVDILKKHHPDDLVTGAAAIIQKECKLSRKNLRSILQDKTHNGVITFTWDK</sequence>
<dbReference type="EMBL" id="CACVKT020004743">
    <property type="protein sequence ID" value="CAC5391388.1"/>
    <property type="molecule type" value="Genomic_DNA"/>
</dbReference>
<dbReference type="AlphaFoldDB" id="A0A6J8C4T1"/>
<feature type="region of interest" description="Disordered" evidence="1">
    <location>
        <begin position="1"/>
        <end position="28"/>
    </location>
</feature>
<proteinExistence type="predicted"/>
<organism evidence="2 3">
    <name type="scientific">Mytilus coruscus</name>
    <name type="common">Sea mussel</name>
    <dbReference type="NCBI Taxonomy" id="42192"/>
    <lineage>
        <taxon>Eukaryota</taxon>
        <taxon>Metazoa</taxon>
        <taxon>Spiralia</taxon>
        <taxon>Lophotrochozoa</taxon>
        <taxon>Mollusca</taxon>
        <taxon>Bivalvia</taxon>
        <taxon>Autobranchia</taxon>
        <taxon>Pteriomorphia</taxon>
        <taxon>Mytilida</taxon>
        <taxon>Mytiloidea</taxon>
        <taxon>Mytilidae</taxon>
        <taxon>Mytilinae</taxon>
        <taxon>Mytilus</taxon>
    </lineage>
</organism>